<comment type="caution">
    <text evidence="1">The sequence shown here is derived from an EMBL/GenBank/DDBJ whole genome shotgun (WGS) entry which is preliminary data.</text>
</comment>
<dbReference type="EMBL" id="JBBNAG010000003">
    <property type="protein sequence ID" value="KAK9148494.1"/>
    <property type="molecule type" value="Genomic_DNA"/>
</dbReference>
<gene>
    <name evidence="1" type="ORF">Scep_007251</name>
</gene>
<reference evidence="1 2" key="1">
    <citation type="submission" date="2024-01" db="EMBL/GenBank/DDBJ databases">
        <title>Genome assemblies of Stephania.</title>
        <authorList>
            <person name="Yang L."/>
        </authorList>
    </citation>
    <scope>NUCLEOTIDE SEQUENCE [LARGE SCALE GENOMIC DNA]</scope>
    <source>
        <strain evidence="1">JXDWG</strain>
        <tissue evidence="1">Leaf</tissue>
    </source>
</reference>
<name>A0AAP0PN19_9MAGN</name>
<evidence type="ECO:0000313" key="1">
    <source>
        <dbReference type="EMBL" id="KAK9148494.1"/>
    </source>
</evidence>
<evidence type="ECO:0000313" key="2">
    <source>
        <dbReference type="Proteomes" id="UP001419268"/>
    </source>
</evidence>
<protein>
    <submittedName>
        <fullName evidence="1">Uncharacterized protein</fullName>
    </submittedName>
</protein>
<dbReference type="Proteomes" id="UP001419268">
    <property type="component" value="Unassembled WGS sequence"/>
</dbReference>
<dbReference type="AlphaFoldDB" id="A0AAP0PN19"/>
<organism evidence="1 2">
    <name type="scientific">Stephania cephalantha</name>
    <dbReference type="NCBI Taxonomy" id="152367"/>
    <lineage>
        <taxon>Eukaryota</taxon>
        <taxon>Viridiplantae</taxon>
        <taxon>Streptophyta</taxon>
        <taxon>Embryophyta</taxon>
        <taxon>Tracheophyta</taxon>
        <taxon>Spermatophyta</taxon>
        <taxon>Magnoliopsida</taxon>
        <taxon>Ranunculales</taxon>
        <taxon>Menispermaceae</taxon>
        <taxon>Menispermoideae</taxon>
        <taxon>Cissampelideae</taxon>
        <taxon>Stephania</taxon>
    </lineage>
</organism>
<keyword evidence="2" id="KW-1185">Reference proteome</keyword>
<proteinExistence type="predicted"/>
<accession>A0AAP0PN19</accession>
<sequence length="137" mass="15591">MAQLSNLSSQMMKLQIGQSSPQGQAIEQHVNHLAMVVNPLDMQQGMKFDDVNLMKNLNYGNNFMLRGMTPQRYYQGYNNPNISYGNPDNALKLPPGFDQQVQGKLGQSEEMTSLKSIERFLQAIDINNIECHKRNEK</sequence>